<dbReference type="AlphaFoldDB" id="A0A2D0N6P8"/>
<dbReference type="Proteomes" id="UP000223913">
    <property type="component" value="Unassembled WGS sequence"/>
</dbReference>
<reference evidence="2 3" key="1">
    <citation type="submission" date="2017-10" db="EMBL/GenBank/DDBJ databases">
        <title>The draft genome sequence of Lewinella nigricans NBRC 102662.</title>
        <authorList>
            <person name="Wang K."/>
        </authorList>
    </citation>
    <scope>NUCLEOTIDE SEQUENCE [LARGE SCALE GENOMIC DNA]</scope>
    <source>
        <strain evidence="2 3">NBRC 102662</strain>
    </source>
</reference>
<evidence type="ECO:0000313" key="2">
    <source>
        <dbReference type="EMBL" id="PHN04060.1"/>
    </source>
</evidence>
<dbReference type="OrthoDB" id="9794403at2"/>
<dbReference type="InterPro" id="IPR036515">
    <property type="entry name" value="Transposase_17_sf"/>
</dbReference>
<dbReference type="InterPro" id="IPR002686">
    <property type="entry name" value="Transposase_17"/>
</dbReference>
<name>A0A2D0N6P8_FLAN2</name>
<proteinExistence type="predicted"/>
<dbReference type="PANTHER" id="PTHR36966">
    <property type="entry name" value="REP-ASSOCIATED TYROSINE TRANSPOSASE"/>
    <property type="match status" value="1"/>
</dbReference>
<dbReference type="GO" id="GO:0043565">
    <property type="term" value="F:sequence-specific DNA binding"/>
    <property type="evidence" value="ECO:0007669"/>
    <property type="project" value="TreeGrafter"/>
</dbReference>
<dbReference type="EMBL" id="PDUD01000027">
    <property type="protein sequence ID" value="PHN04060.1"/>
    <property type="molecule type" value="Genomic_DNA"/>
</dbReference>
<dbReference type="GO" id="GO:0004803">
    <property type="term" value="F:transposase activity"/>
    <property type="evidence" value="ECO:0007669"/>
    <property type="project" value="InterPro"/>
</dbReference>
<sequence>MKNKEWYRRNLPHIQPLDGTFNICFRLHGSLPVSKIRELQATRKKQLQALKTISAELTPEIVQKIKFEITNEYCGKFNQLLDNPATGPVYLKQKEIARIVQEGLQYWDGRRFRLICFCIMSNHVHLMLDSCEDQLFIILKSIKTFTARAANKVLDRTGQSFWQKESYDNLVRNPHELAVKARYILNNPVNAGLVNHWKDWDFTYLNPDFHWIL</sequence>
<dbReference type="Gene3D" id="3.30.70.1290">
    <property type="entry name" value="Transposase IS200-like"/>
    <property type="match status" value="1"/>
</dbReference>
<protein>
    <recommendedName>
        <fullName evidence="1">Transposase IS200-like domain-containing protein</fullName>
    </recommendedName>
</protein>
<gene>
    <name evidence="2" type="ORF">CRP01_22955</name>
</gene>
<dbReference type="InterPro" id="IPR052715">
    <property type="entry name" value="RAYT_transposase"/>
</dbReference>
<organism evidence="2 3">
    <name type="scientific">Flavilitoribacter nigricans (strain ATCC 23147 / DSM 23189 / NBRC 102662 / NCIMB 1420 / SS-2)</name>
    <name type="common">Lewinella nigricans</name>
    <dbReference type="NCBI Taxonomy" id="1122177"/>
    <lineage>
        <taxon>Bacteria</taxon>
        <taxon>Pseudomonadati</taxon>
        <taxon>Bacteroidota</taxon>
        <taxon>Saprospiria</taxon>
        <taxon>Saprospirales</taxon>
        <taxon>Lewinellaceae</taxon>
        <taxon>Flavilitoribacter</taxon>
    </lineage>
</organism>
<dbReference type="SUPFAM" id="SSF143422">
    <property type="entry name" value="Transposase IS200-like"/>
    <property type="match status" value="1"/>
</dbReference>
<dbReference type="Pfam" id="PF01797">
    <property type="entry name" value="Y1_Tnp"/>
    <property type="match status" value="1"/>
</dbReference>
<feature type="domain" description="Transposase IS200-like" evidence="1">
    <location>
        <begin position="89"/>
        <end position="187"/>
    </location>
</feature>
<keyword evidence="3" id="KW-1185">Reference proteome</keyword>
<dbReference type="SMART" id="SM01321">
    <property type="entry name" value="Y1_Tnp"/>
    <property type="match status" value="1"/>
</dbReference>
<comment type="caution">
    <text evidence="2">The sequence shown here is derived from an EMBL/GenBank/DDBJ whole genome shotgun (WGS) entry which is preliminary data.</text>
</comment>
<dbReference type="PANTHER" id="PTHR36966:SF1">
    <property type="entry name" value="REP-ASSOCIATED TYROSINE TRANSPOSASE"/>
    <property type="match status" value="1"/>
</dbReference>
<dbReference type="GO" id="GO:0006313">
    <property type="term" value="P:DNA transposition"/>
    <property type="evidence" value="ECO:0007669"/>
    <property type="project" value="InterPro"/>
</dbReference>
<evidence type="ECO:0000259" key="1">
    <source>
        <dbReference type="SMART" id="SM01321"/>
    </source>
</evidence>
<accession>A0A2D0N6P8</accession>
<evidence type="ECO:0000313" key="3">
    <source>
        <dbReference type="Proteomes" id="UP000223913"/>
    </source>
</evidence>